<dbReference type="InterPro" id="IPR010982">
    <property type="entry name" value="Lambda_DNA-bd_dom_sf"/>
</dbReference>
<proteinExistence type="predicted"/>
<protein>
    <recommendedName>
        <fullName evidence="2">HTH cro/C1-type domain-containing protein</fullName>
    </recommendedName>
</protein>
<sequence>MNAARLTLTGPADMSKALAERAMALRLLRGWTQTTLAQRAGVTVASYRRFETTGKASLELVLRVAHALSRLEEFDQLLQPPPARSIEELEQRTAKPTRKRGRI</sequence>
<feature type="region of interest" description="Disordered" evidence="1">
    <location>
        <begin position="82"/>
        <end position="103"/>
    </location>
</feature>
<dbReference type="AlphaFoldDB" id="A0A0F9GIU5"/>
<dbReference type="PROSITE" id="PS50943">
    <property type="entry name" value="HTH_CROC1"/>
    <property type="match status" value="1"/>
</dbReference>
<gene>
    <name evidence="3" type="ORF">LCGC14_1904610</name>
</gene>
<accession>A0A0F9GIU5</accession>
<organism evidence="3">
    <name type="scientific">marine sediment metagenome</name>
    <dbReference type="NCBI Taxonomy" id="412755"/>
    <lineage>
        <taxon>unclassified sequences</taxon>
        <taxon>metagenomes</taxon>
        <taxon>ecological metagenomes</taxon>
    </lineage>
</organism>
<dbReference type="SUPFAM" id="SSF47413">
    <property type="entry name" value="lambda repressor-like DNA-binding domains"/>
    <property type="match status" value="1"/>
</dbReference>
<feature type="domain" description="HTH cro/C1-type" evidence="2">
    <location>
        <begin position="24"/>
        <end position="74"/>
    </location>
</feature>
<dbReference type="EMBL" id="LAZR01020004">
    <property type="protein sequence ID" value="KKL90446.1"/>
    <property type="molecule type" value="Genomic_DNA"/>
</dbReference>
<dbReference type="GO" id="GO:0003677">
    <property type="term" value="F:DNA binding"/>
    <property type="evidence" value="ECO:0007669"/>
    <property type="project" value="InterPro"/>
</dbReference>
<evidence type="ECO:0000259" key="2">
    <source>
        <dbReference type="PROSITE" id="PS50943"/>
    </source>
</evidence>
<dbReference type="SMART" id="SM00530">
    <property type="entry name" value="HTH_XRE"/>
    <property type="match status" value="1"/>
</dbReference>
<evidence type="ECO:0000313" key="3">
    <source>
        <dbReference type="EMBL" id="KKL90446.1"/>
    </source>
</evidence>
<dbReference type="CDD" id="cd00093">
    <property type="entry name" value="HTH_XRE"/>
    <property type="match status" value="1"/>
</dbReference>
<dbReference type="InterPro" id="IPR001387">
    <property type="entry name" value="Cro/C1-type_HTH"/>
</dbReference>
<comment type="caution">
    <text evidence="3">The sequence shown here is derived from an EMBL/GenBank/DDBJ whole genome shotgun (WGS) entry which is preliminary data.</text>
</comment>
<dbReference type="Pfam" id="PF01381">
    <property type="entry name" value="HTH_3"/>
    <property type="match status" value="1"/>
</dbReference>
<evidence type="ECO:0000256" key="1">
    <source>
        <dbReference type="SAM" id="MobiDB-lite"/>
    </source>
</evidence>
<reference evidence="3" key="1">
    <citation type="journal article" date="2015" name="Nature">
        <title>Complex archaea that bridge the gap between prokaryotes and eukaryotes.</title>
        <authorList>
            <person name="Spang A."/>
            <person name="Saw J.H."/>
            <person name="Jorgensen S.L."/>
            <person name="Zaremba-Niedzwiedzka K."/>
            <person name="Martijn J."/>
            <person name="Lind A.E."/>
            <person name="van Eijk R."/>
            <person name="Schleper C."/>
            <person name="Guy L."/>
            <person name="Ettema T.J."/>
        </authorList>
    </citation>
    <scope>NUCLEOTIDE SEQUENCE</scope>
</reference>
<dbReference type="Gene3D" id="1.10.260.40">
    <property type="entry name" value="lambda repressor-like DNA-binding domains"/>
    <property type="match status" value="1"/>
</dbReference>
<name>A0A0F9GIU5_9ZZZZ</name>